<reference evidence="13 14" key="1">
    <citation type="submission" date="2023-09" db="EMBL/GenBank/DDBJ databases">
        <authorList>
            <person name="Rey-Velasco X."/>
        </authorList>
    </citation>
    <scope>NUCLEOTIDE SEQUENCE [LARGE SCALE GENOMIC DNA]</scope>
    <source>
        <strain evidence="13 14">F117</strain>
    </source>
</reference>
<evidence type="ECO:0000256" key="3">
    <source>
        <dbReference type="ARBA" id="ARBA00022519"/>
    </source>
</evidence>
<dbReference type="SUPFAM" id="SSF109998">
    <property type="entry name" value="Triger factor/SurA peptide-binding domain-like"/>
    <property type="match status" value="1"/>
</dbReference>
<proteinExistence type="inferred from homology"/>
<evidence type="ECO:0000256" key="8">
    <source>
        <dbReference type="ARBA" id="ARBA00038408"/>
    </source>
</evidence>
<keyword evidence="14" id="KW-1185">Reference proteome</keyword>
<organism evidence="13 14">
    <name type="scientific">Autumnicola musiva</name>
    <dbReference type="NCBI Taxonomy" id="3075589"/>
    <lineage>
        <taxon>Bacteria</taxon>
        <taxon>Pseudomonadati</taxon>
        <taxon>Bacteroidota</taxon>
        <taxon>Flavobacteriia</taxon>
        <taxon>Flavobacteriales</taxon>
        <taxon>Flavobacteriaceae</taxon>
        <taxon>Autumnicola</taxon>
    </lineage>
</organism>
<dbReference type="InterPro" id="IPR000297">
    <property type="entry name" value="PPIase_PpiC"/>
</dbReference>
<dbReference type="Proteomes" id="UP001262582">
    <property type="component" value="Unassembled WGS sequence"/>
</dbReference>
<keyword evidence="6" id="KW-0472">Membrane</keyword>
<evidence type="ECO:0000256" key="2">
    <source>
        <dbReference type="ARBA" id="ARBA00022475"/>
    </source>
</evidence>
<evidence type="ECO:0000256" key="4">
    <source>
        <dbReference type="ARBA" id="ARBA00022692"/>
    </source>
</evidence>
<evidence type="ECO:0000256" key="7">
    <source>
        <dbReference type="ARBA" id="ARBA00023186"/>
    </source>
</evidence>
<evidence type="ECO:0000256" key="10">
    <source>
        <dbReference type="ARBA" id="ARBA00042775"/>
    </source>
</evidence>
<keyword evidence="7" id="KW-0143">Chaperone</keyword>
<dbReference type="PANTHER" id="PTHR47529:SF1">
    <property type="entry name" value="PERIPLASMIC CHAPERONE PPID"/>
    <property type="match status" value="1"/>
</dbReference>
<comment type="subcellular location">
    <subcellularLocation>
        <location evidence="1">Cell inner membrane</location>
        <topology evidence="1">Single-pass type II membrane protein</topology>
        <orientation evidence="1">Periplasmic side</orientation>
    </subcellularLocation>
</comment>
<sequence length="706" mass="78471">MAVLNKIRQRSVFLIVIIALALFSFVLADVIRNGGLSSQKSQNTIASVNGEDLSREEFARQVEALQRNSGGSVSTIQAANRVWDQQLRQIIIENQLEEIGLRAEEDQITQMIKAQMSNNPNFVNEAGVFDENRLREYVANLRATSPQAYAQWEQYTQNMAGTARQSLYLNMISAGVGATLTEAEQAYRMQNDNIDLRFVQIPYSSISDDEVEVSKSEIKDYIQNHSAQFETEKSVNMQYVFFEEAPSSDDRTEAKQALTDLMGNSVEYNQASKANDTVAGFENTNDVENFVSQYSDLPFNNQFVFKNDLPQGIADEIYNLSEGDVFGPYEEDGYWKVSKLLETRQMPDSVKASHILVTFQGTQFDPEVTRTKEEAQALADSVAGVVRNDQSKFAELASQFSSDRSNKEQGGDLGYFSPGMMIPAFEDYVFENEEGDIGVVETDLGYHVISIDEQTEEEKAVKIATIAKEIEPSERSRNDLFNEVTKFQIAAGENDFSEQAKSNNYQVRTVRSVKALDENLPGIGAQRNVIQWAFQDDVKSGDVKRFDTPNGYVVAQVTAKNKAGLTSVEEASSRVIPIITKRKKAEIIKQQISSNSLQEIAQNQNVIVQTANAINLASPTLAGAGREPEVVGAAFGLETGQVSKPVAGEKGVYVFEVTNRTEAPGLNSYNAVAQQETAQRRQTAGSRVFEALKKKAEIEDNRAKFY</sequence>
<keyword evidence="3" id="KW-0997">Cell inner membrane</keyword>
<dbReference type="RefSeq" id="WP_311501455.1">
    <property type="nucleotide sequence ID" value="NZ_JAVRHK010000001.1"/>
</dbReference>
<evidence type="ECO:0000256" key="9">
    <source>
        <dbReference type="ARBA" id="ARBA00040743"/>
    </source>
</evidence>
<name>A0ABU3D0E0_9FLAO</name>
<keyword evidence="4" id="KW-0812">Transmembrane</keyword>
<dbReference type="SUPFAM" id="SSF54534">
    <property type="entry name" value="FKBP-like"/>
    <property type="match status" value="1"/>
</dbReference>
<accession>A0ABU3D0E0</accession>
<evidence type="ECO:0000259" key="12">
    <source>
        <dbReference type="PROSITE" id="PS50198"/>
    </source>
</evidence>
<dbReference type="InterPro" id="IPR027304">
    <property type="entry name" value="Trigger_fact/SurA_dom_sf"/>
</dbReference>
<dbReference type="InterPro" id="IPR023058">
    <property type="entry name" value="PPIase_PpiC_CS"/>
</dbReference>
<evidence type="ECO:0000256" key="11">
    <source>
        <dbReference type="PROSITE-ProRule" id="PRU00278"/>
    </source>
</evidence>
<keyword evidence="2" id="KW-1003">Cell membrane</keyword>
<dbReference type="EMBL" id="JAVRHK010000001">
    <property type="protein sequence ID" value="MDT0675007.1"/>
    <property type="molecule type" value="Genomic_DNA"/>
</dbReference>
<evidence type="ECO:0000256" key="6">
    <source>
        <dbReference type="ARBA" id="ARBA00023136"/>
    </source>
</evidence>
<gene>
    <name evidence="13" type="ORF">RM539_00225</name>
</gene>
<protein>
    <recommendedName>
        <fullName evidence="9">Periplasmic chaperone PpiD</fullName>
    </recommendedName>
    <alternativeName>
        <fullName evidence="10">Periplasmic folding chaperone</fullName>
    </alternativeName>
</protein>
<comment type="caution">
    <text evidence="13">The sequence shown here is derived from an EMBL/GenBank/DDBJ whole genome shotgun (WGS) entry which is preliminary data.</text>
</comment>
<dbReference type="PROSITE" id="PS01096">
    <property type="entry name" value="PPIC_PPIASE_1"/>
    <property type="match status" value="1"/>
</dbReference>
<dbReference type="Gene3D" id="3.10.50.40">
    <property type="match status" value="2"/>
</dbReference>
<dbReference type="PROSITE" id="PS50198">
    <property type="entry name" value="PPIC_PPIASE_2"/>
    <property type="match status" value="1"/>
</dbReference>
<evidence type="ECO:0000313" key="14">
    <source>
        <dbReference type="Proteomes" id="UP001262582"/>
    </source>
</evidence>
<dbReference type="InterPro" id="IPR052029">
    <property type="entry name" value="PpiD_chaperone"/>
</dbReference>
<dbReference type="Pfam" id="PF13616">
    <property type="entry name" value="Rotamase_3"/>
    <property type="match status" value="1"/>
</dbReference>
<dbReference type="GO" id="GO:0003755">
    <property type="term" value="F:peptidyl-prolyl cis-trans isomerase activity"/>
    <property type="evidence" value="ECO:0007669"/>
    <property type="project" value="UniProtKB-EC"/>
</dbReference>
<dbReference type="Pfam" id="PF13623">
    <property type="entry name" value="SurA_N_2"/>
    <property type="match status" value="1"/>
</dbReference>
<keyword evidence="11" id="KW-0697">Rotamase</keyword>
<dbReference type="PANTHER" id="PTHR47529">
    <property type="entry name" value="PEPTIDYL-PROLYL CIS-TRANS ISOMERASE D"/>
    <property type="match status" value="1"/>
</dbReference>
<feature type="domain" description="PpiC" evidence="12">
    <location>
        <begin position="347"/>
        <end position="453"/>
    </location>
</feature>
<evidence type="ECO:0000256" key="1">
    <source>
        <dbReference type="ARBA" id="ARBA00004382"/>
    </source>
</evidence>
<keyword evidence="11 13" id="KW-0413">Isomerase</keyword>
<comment type="similarity">
    <text evidence="8">Belongs to the PpiD chaperone family.</text>
</comment>
<keyword evidence="5" id="KW-1133">Transmembrane helix</keyword>
<dbReference type="InterPro" id="IPR046357">
    <property type="entry name" value="PPIase_dom_sf"/>
</dbReference>
<evidence type="ECO:0000313" key="13">
    <source>
        <dbReference type="EMBL" id="MDT0675007.1"/>
    </source>
</evidence>
<evidence type="ECO:0000256" key="5">
    <source>
        <dbReference type="ARBA" id="ARBA00022989"/>
    </source>
</evidence>